<feature type="transmembrane region" description="Helical" evidence="6">
    <location>
        <begin position="21"/>
        <end position="39"/>
    </location>
</feature>
<feature type="transmembrane region" description="Helical" evidence="6">
    <location>
        <begin position="749"/>
        <end position="773"/>
    </location>
</feature>
<evidence type="ECO:0000259" key="7">
    <source>
        <dbReference type="Pfam" id="PF02687"/>
    </source>
</evidence>
<feature type="domain" description="ABC3 transporter permease C-terminal" evidence="7">
    <location>
        <begin position="300"/>
        <end position="416"/>
    </location>
</feature>
<dbReference type="EMBL" id="JADIMZ010000136">
    <property type="protein sequence ID" value="MBO8433428.1"/>
    <property type="molecule type" value="Genomic_DNA"/>
</dbReference>
<keyword evidence="2" id="KW-1003">Cell membrane</keyword>
<accession>A0A9D9DTU6</accession>
<sequence>MELKSFFRYLGRNKTYTLINVIGFALSLAFVILTMAYTWQESTVDHFHEDADRIQLAFNQNPESGWQPGDDWIVAEALKGRFSDVEDACPVYYMQERTVSLRTMEQEVKVHASFSESNFFTFFSFPLVSGEPEKVLQDPYSVVLSEPLAQRLFGKENPIGQSLKLDDSVYVKVSGVMKPFRNSLLSGTDVLLPMPRTAECLPYSLEKEWGYMTVTLTFVKMHPGHDMNNHRQEVLEFYKEQGYGIFDEKGFVNCNDVWFVPLKEVHLGGFKPSVVSAETWHGQNVVLRYGDAALVRLLWTVSILVLLFAIINYINLTLASSEFRVKEAATRRLLGAARWSVQLRLMSETVFLTFLSFLIGLLLALAFEPEFSGILQKPVDMGLLFSPGGVALAVLLLLVVGLVAGGLPSVLISSFKPIDIVNGRYRLRSKMSLGKTFLVFQNMATFLMLSLSVVISMQIRHLIKAPLGYDTLNVLEVEFPGWNLSVKQVVSDKLSALPCVKRFGWGVGSPLSGGSVMAFGNVDGSMELVPVCTMDSVAFDLFGFEVLRDNRASVPGGYFLTPASLAFLNTSLDADMIEGLKLPISGVVQNIRLSNILQDYASVLIQLSENVQTDYMQLWVEVQGNAGDAYKEVDRAIRETLEDEFRVDFMDAKVRDSFVNQLQLQEIVTLFSLVALLVSVLGLVAMSVFYMRQRLKEVAVRKVFGADNRQVFWHLVKPFMAYVAIGIVLGLPLAWYLSETWLKAFSYRLHAYGWLFLPVAAFCLLVSFAAVGIQGRIASRTNPAENIKTE</sequence>
<dbReference type="Pfam" id="PF12704">
    <property type="entry name" value="MacB_PCD"/>
    <property type="match status" value="1"/>
</dbReference>
<feature type="transmembrane region" description="Helical" evidence="6">
    <location>
        <begin position="667"/>
        <end position="690"/>
    </location>
</feature>
<dbReference type="PANTHER" id="PTHR30572">
    <property type="entry name" value="MEMBRANE COMPONENT OF TRANSPORTER-RELATED"/>
    <property type="match status" value="1"/>
</dbReference>
<reference evidence="9" key="2">
    <citation type="journal article" date="2021" name="PeerJ">
        <title>Extensive microbial diversity within the chicken gut microbiome revealed by metagenomics and culture.</title>
        <authorList>
            <person name="Gilroy R."/>
            <person name="Ravi A."/>
            <person name="Getino M."/>
            <person name="Pursley I."/>
            <person name="Horton D.L."/>
            <person name="Alikhan N.F."/>
            <person name="Baker D."/>
            <person name="Gharbi K."/>
            <person name="Hall N."/>
            <person name="Watson M."/>
            <person name="Adriaenssens E.M."/>
            <person name="Foster-Nyarko E."/>
            <person name="Jarju S."/>
            <person name="Secka A."/>
            <person name="Antonio M."/>
            <person name="Oren A."/>
            <person name="Chaudhuri R.R."/>
            <person name="La Ragione R."/>
            <person name="Hildebrand F."/>
            <person name="Pallen M.J."/>
        </authorList>
    </citation>
    <scope>NUCLEOTIDE SEQUENCE</scope>
    <source>
        <strain evidence="9">2889</strain>
    </source>
</reference>
<evidence type="ECO:0000313" key="10">
    <source>
        <dbReference type="Proteomes" id="UP000823612"/>
    </source>
</evidence>
<comment type="caution">
    <text evidence="9">The sequence shown here is derived from an EMBL/GenBank/DDBJ whole genome shotgun (WGS) entry which is preliminary data.</text>
</comment>
<feature type="transmembrane region" description="Helical" evidence="6">
    <location>
        <begin position="711"/>
        <end position="737"/>
    </location>
</feature>
<evidence type="ECO:0000256" key="2">
    <source>
        <dbReference type="ARBA" id="ARBA00022475"/>
    </source>
</evidence>
<reference evidence="9" key="1">
    <citation type="submission" date="2020-10" db="EMBL/GenBank/DDBJ databases">
        <authorList>
            <person name="Gilroy R."/>
        </authorList>
    </citation>
    <scope>NUCLEOTIDE SEQUENCE</scope>
    <source>
        <strain evidence="9">2889</strain>
    </source>
</reference>
<keyword evidence="5 6" id="KW-0472">Membrane</keyword>
<evidence type="ECO:0000256" key="1">
    <source>
        <dbReference type="ARBA" id="ARBA00004651"/>
    </source>
</evidence>
<feature type="domain" description="ABC3 transporter permease C-terminal" evidence="7">
    <location>
        <begin position="670"/>
        <end position="783"/>
    </location>
</feature>
<dbReference type="InterPro" id="IPR050250">
    <property type="entry name" value="Macrolide_Exporter_MacB"/>
</dbReference>
<gene>
    <name evidence="9" type="ORF">IAB08_09090</name>
</gene>
<dbReference type="AlphaFoldDB" id="A0A9D9DTU6"/>
<evidence type="ECO:0000256" key="4">
    <source>
        <dbReference type="ARBA" id="ARBA00022989"/>
    </source>
</evidence>
<evidence type="ECO:0000256" key="6">
    <source>
        <dbReference type="SAM" id="Phobius"/>
    </source>
</evidence>
<feature type="transmembrane region" description="Helical" evidence="6">
    <location>
        <begin position="297"/>
        <end position="316"/>
    </location>
</feature>
<organism evidence="9 10">
    <name type="scientific">Candidatus Pullibacteroides excrementavium</name>
    <dbReference type="NCBI Taxonomy" id="2840905"/>
    <lineage>
        <taxon>Bacteria</taxon>
        <taxon>Pseudomonadati</taxon>
        <taxon>Bacteroidota</taxon>
        <taxon>Bacteroidia</taxon>
        <taxon>Bacteroidales</taxon>
        <taxon>Candidatus Pullibacteroides</taxon>
    </lineage>
</organism>
<keyword evidence="4 6" id="KW-1133">Transmembrane helix</keyword>
<comment type="subcellular location">
    <subcellularLocation>
        <location evidence="1">Cell membrane</location>
        <topology evidence="1">Multi-pass membrane protein</topology>
    </subcellularLocation>
</comment>
<evidence type="ECO:0000256" key="3">
    <source>
        <dbReference type="ARBA" id="ARBA00022692"/>
    </source>
</evidence>
<protein>
    <submittedName>
        <fullName evidence="9">ABC transporter permease</fullName>
    </submittedName>
</protein>
<dbReference type="Proteomes" id="UP000823612">
    <property type="component" value="Unassembled WGS sequence"/>
</dbReference>
<feature type="transmembrane region" description="Helical" evidence="6">
    <location>
        <begin position="387"/>
        <end position="415"/>
    </location>
</feature>
<dbReference type="InterPro" id="IPR003838">
    <property type="entry name" value="ABC3_permease_C"/>
</dbReference>
<name>A0A9D9DTU6_9BACT</name>
<evidence type="ECO:0000259" key="8">
    <source>
        <dbReference type="Pfam" id="PF12704"/>
    </source>
</evidence>
<feature type="domain" description="MacB-like periplasmic core" evidence="8">
    <location>
        <begin position="17"/>
        <end position="233"/>
    </location>
</feature>
<keyword evidence="3 6" id="KW-0812">Transmembrane</keyword>
<proteinExistence type="predicted"/>
<dbReference type="Pfam" id="PF02687">
    <property type="entry name" value="FtsX"/>
    <property type="match status" value="2"/>
</dbReference>
<dbReference type="GO" id="GO:0022857">
    <property type="term" value="F:transmembrane transporter activity"/>
    <property type="evidence" value="ECO:0007669"/>
    <property type="project" value="TreeGrafter"/>
</dbReference>
<evidence type="ECO:0000256" key="5">
    <source>
        <dbReference type="ARBA" id="ARBA00023136"/>
    </source>
</evidence>
<dbReference type="GO" id="GO:0005886">
    <property type="term" value="C:plasma membrane"/>
    <property type="evidence" value="ECO:0007669"/>
    <property type="project" value="UniProtKB-SubCell"/>
</dbReference>
<dbReference type="InterPro" id="IPR025857">
    <property type="entry name" value="MacB_PCD"/>
</dbReference>
<feature type="transmembrane region" description="Helical" evidence="6">
    <location>
        <begin position="349"/>
        <end position="367"/>
    </location>
</feature>
<dbReference type="PANTHER" id="PTHR30572:SF18">
    <property type="entry name" value="ABC-TYPE MACROLIDE FAMILY EXPORT SYSTEM PERMEASE COMPONENT 2"/>
    <property type="match status" value="1"/>
</dbReference>
<evidence type="ECO:0000313" key="9">
    <source>
        <dbReference type="EMBL" id="MBO8433428.1"/>
    </source>
</evidence>
<feature type="transmembrane region" description="Helical" evidence="6">
    <location>
        <begin position="436"/>
        <end position="457"/>
    </location>
</feature>